<keyword evidence="16" id="KW-1185">Reference proteome</keyword>
<dbReference type="Gene3D" id="2.170.130.10">
    <property type="entry name" value="TonB-dependent receptor, plug domain"/>
    <property type="match status" value="1"/>
</dbReference>
<keyword evidence="3 10" id="KW-1134">Transmembrane beta strand</keyword>
<evidence type="ECO:0000259" key="13">
    <source>
        <dbReference type="Pfam" id="PF00593"/>
    </source>
</evidence>
<accession>A0A069D5N4</accession>
<feature type="domain" description="TonB-dependent receptor-like beta-barrel" evidence="13">
    <location>
        <begin position="240"/>
        <end position="683"/>
    </location>
</feature>
<keyword evidence="9 10" id="KW-0998">Cell outer membrane</keyword>
<dbReference type="RefSeq" id="WP_024997330.1">
    <property type="nucleotide sequence ID" value="NZ_ATZI01000022.1"/>
</dbReference>
<dbReference type="AlphaFoldDB" id="A0A069D5N4"/>
<dbReference type="Pfam" id="PF07715">
    <property type="entry name" value="Plug"/>
    <property type="match status" value="1"/>
</dbReference>
<evidence type="ECO:0000256" key="6">
    <source>
        <dbReference type="ARBA" id="ARBA00023077"/>
    </source>
</evidence>
<evidence type="ECO:0000256" key="8">
    <source>
        <dbReference type="ARBA" id="ARBA00023170"/>
    </source>
</evidence>
<evidence type="ECO:0000256" key="12">
    <source>
        <dbReference type="SAM" id="SignalP"/>
    </source>
</evidence>
<evidence type="ECO:0000256" key="7">
    <source>
        <dbReference type="ARBA" id="ARBA00023136"/>
    </source>
</evidence>
<dbReference type="InterPro" id="IPR012910">
    <property type="entry name" value="Plug_dom"/>
</dbReference>
<comment type="caution">
    <text evidence="15">The sequence shown here is derived from an EMBL/GenBank/DDBJ whole genome shotgun (WGS) entry which is preliminary data.</text>
</comment>
<dbReference type="eggNOG" id="COG4771">
    <property type="taxonomic scope" value="Bacteria"/>
</dbReference>
<evidence type="ECO:0000256" key="9">
    <source>
        <dbReference type="ARBA" id="ARBA00023237"/>
    </source>
</evidence>
<keyword evidence="7 10" id="KW-0472">Membrane</keyword>
<protein>
    <submittedName>
        <fullName evidence="15">TonB-dependent receptor</fullName>
    </submittedName>
</protein>
<dbReference type="InterPro" id="IPR039426">
    <property type="entry name" value="TonB-dep_rcpt-like"/>
</dbReference>
<keyword evidence="2 10" id="KW-0813">Transport</keyword>
<dbReference type="Pfam" id="PF00593">
    <property type="entry name" value="TonB_dep_Rec_b-barrel"/>
    <property type="match status" value="1"/>
</dbReference>
<comment type="subcellular location">
    <subcellularLocation>
        <location evidence="1 10">Cell outer membrane</location>
        <topology evidence="1 10">Multi-pass membrane protein</topology>
    </subcellularLocation>
</comment>
<keyword evidence="8 15" id="KW-0675">Receptor</keyword>
<dbReference type="SUPFAM" id="SSF56935">
    <property type="entry name" value="Porins"/>
    <property type="match status" value="1"/>
</dbReference>
<evidence type="ECO:0000256" key="10">
    <source>
        <dbReference type="PROSITE-ProRule" id="PRU01360"/>
    </source>
</evidence>
<dbReference type="Proteomes" id="UP000027601">
    <property type="component" value="Unassembled WGS sequence"/>
</dbReference>
<keyword evidence="5 12" id="KW-0732">Signal</keyword>
<dbReference type="InterPro" id="IPR036942">
    <property type="entry name" value="Beta-barrel_TonB_sf"/>
</dbReference>
<dbReference type="STRING" id="1121097.GCA_000428125_02993"/>
<evidence type="ECO:0000313" key="15">
    <source>
        <dbReference type="EMBL" id="GAK37732.1"/>
    </source>
</evidence>
<dbReference type="PANTHER" id="PTHR30069:SF29">
    <property type="entry name" value="HEMOGLOBIN AND HEMOGLOBIN-HAPTOGLOBIN-BINDING PROTEIN 1-RELATED"/>
    <property type="match status" value="1"/>
</dbReference>
<keyword evidence="4 10" id="KW-0812">Transmembrane</keyword>
<sequence length="720" mass="81098">MRIGCLSGMCAWGIAISLSAHAQTTDSLKSVNLSEVVVSETYHHIRNKNATLQLEVVGEDFLRNNFSGNLVQTLGNIPGVHSMDIGSGFAKPMIRGLGFNRITVTENGVKQEGQQWGADHGLEIDAFNAGQVSVRKGPSSLLYGSDAMGGAIEINALPAPTQNMFLGEVALIGKSVNGTLGGSLMLGLKHNAWFTKLRYTEMHFADYRIPTDTVVYLTRKIPVYNRRMKNTAGFERDVSWFTTYRKNGYDASFSISNAYQKTGFFPGAHGIPDLSKLTDDGNSRNIELPYSFVNHLKVALHQGYAWGPLALSWDLGYQNNHREEWSSFHTHYSTQQIPQKDPDKELAFRLNTYSSNAKLRFLGNGKWEHTLGWDVQYQDNNIAGYSFLLPEYTRVTTGGLWLSNYKLNSQLTLSGGVRYDYGKIKVAGYTDAYLEEYLVDQGYDANVIEVYKNRSYAVNRDFGDYSASVGFVWNPSRVHMLKANVGRSFRLPGANELASNGVHHGTFRHEQGVATLKSEQGWQADAAYTYEKGRLSFTASPFFSWFDNYIFLRPTGEWSVLPDAGQIYRYTGAEAIFTGAELSMSYRVLPKLTYQFAGDYVYTYNCDEHLPLSFSPPASMRNTLTWEAASWSVYAQMESIVAQNRVDRNEDKTSGGNLFHLGGKFDFKWHNTPIEVTLTARNVLDRKYFNHLSFYRKVEIPEPGRNLQVLIKIPFKQVFK</sequence>
<evidence type="ECO:0000256" key="11">
    <source>
        <dbReference type="RuleBase" id="RU003357"/>
    </source>
</evidence>
<evidence type="ECO:0000256" key="2">
    <source>
        <dbReference type="ARBA" id="ARBA00022448"/>
    </source>
</evidence>
<dbReference type="Gene3D" id="2.40.170.20">
    <property type="entry name" value="TonB-dependent receptor, beta-barrel domain"/>
    <property type="match status" value="1"/>
</dbReference>
<dbReference type="PANTHER" id="PTHR30069">
    <property type="entry name" value="TONB-DEPENDENT OUTER MEMBRANE RECEPTOR"/>
    <property type="match status" value="1"/>
</dbReference>
<evidence type="ECO:0000256" key="5">
    <source>
        <dbReference type="ARBA" id="ARBA00022729"/>
    </source>
</evidence>
<dbReference type="GO" id="GO:0044718">
    <property type="term" value="P:siderophore transmembrane transport"/>
    <property type="evidence" value="ECO:0007669"/>
    <property type="project" value="TreeGrafter"/>
</dbReference>
<dbReference type="InterPro" id="IPR037066">
    <property type="entry name" value="Plug_dom_sf"/>
</dbReference>
<feature type="chain" id="PRO_5001662409" evidence="12">
    <location>
        <begin position="23"/>
        <end position="720"/>
    </location>
</feature>
<dbReference type="GO" id="GO:0015344">
    <property type="term" value="F:siderophore uptake transmembrane transporter activity"/>
    <property type="evidence" value="ECO:0007669"/>
    <property type="project" value="TreeGrafter"/>
</dbReference>
<feature type="domain" description="TonB-dependent receptor plug" evidence="14">
    <location>
        <begin position="49"/>
        <end position="151"/>
    </location>
</feature>
<evidence type="ECO:0000313" key="16">
    <source>
        <dbReference type="Proteomes" id="UP000027601"/>
    </source>
</evidence>
<evidence type="ECO:0000256" key="3">
    <source>
        <dbReference type="ARBA" id="ARBA00022452"/>
    </source>
</evidence>
<dbReference type="PROSITE" id="PS52016">
    <property type="entry name" value="TONB_DEPENDENT_REC_3"/>
    <property type="match status" value="1"/>
</dbReference>
<dbReference type="EMBL" id="BAJS01000027">
    <property type="protein sequence ID" value="GAK37732.1"/>
    <property type="molecule type" value="Genomic_DNA"/>
</dbReference>
<proteinExistence type="inferred from homology"/>
<reference evidence="15 16" key="1">
    <citation type="journal article" date="2015" name="Microbes Environ.">
        <title>Distribution and evolution of nitrogen fixation genes in the phylum bacteroidetes.</title>
        <authorList>
            <person name="Inoue J."/>
            <person name="Oshima K."/>
            <person name="Suda W."/>
            <person name="Sakamoto M."/>
            <person name="Iino T."/>
            <person name="Noda S."/>
            <person name="Hongoh Y."/>
            <person name="Hattori M."/>
            <person name="Ohkuma M."/>
        </authorList>
    </citation>
    <scope>NUCLEOTIDE SEQUENCE [LARGE SCALE GENOMIC DNA]</scope>
    <source>
        <strain evidence="15 16">JCM 15093</strain>
    </source>
</reference>
<feature type="signal peptide" evidence="12">
    <location>
        <begin position="1"/>
        <end position="22"/>
    </location>
</feature>
<evidence type="ECO:0000256" key="1">
    <source>
        <dbReference type="ARBA" id="ARBA00004571"/>
    </source>
</evidence>
<evidence type="ECO:0000256" key="4">
    <source>
        <dbReference type="ARBA" id="ARBA00022692"/>
    </source>
</evidence>
<evidence type="ECO:0000259" key="14">
    <source>
        <dbReference type="Pfam" id="PF07715"/>
    </source>
</evidence>
<name>A0A069D5N4_9BACE</name>
<dbReference type="GO" id="GO:0009279">
    <property type="term" value="C:cell outer membrane"/>
    <property type="evidence" value="ECO:0007669"/>
    <property type="project" value="UniProtKB-SubCell"/>
</dbReference>
<dbReference type="OrthoDB" id="9795928at2"/>
<comment type="similarity">
    <text evidence="10 11">Belongs to the TonB-dependent receptor family.</text>
</comment>
<dbReference type="InterPro" id="IPR000531">
    <property type="entry name" value="Beta-barrel_TonB"/>
</dbReference>
<gene>
    <name evidence="15" type="ORF">JCM15093_3004</name>
</gene>
<keyword evidence="6 11" id="KW-0798">TonB box</keyword>
<organism evidence="15 16">
    <name type="scientific">Bacteroides graminisolvens DSM 19988 = JCM 15093</name>
    <dbReference type="NCBI Taxonomy" id="1121097"/>
    <lineage>
        <taxon>Bacteria</taxon>
        <taxon>Pseudomonadati</taxon>
        <taxon>Bacteroidota</taxon>
        <taxon>Bacteroidia</taxon>
        <taxon>Bacteroidales</taxon>
        <taxon>Bacteroidaceae</taxon>
        <taxon>Bacteroides</taxon>
    </lineage>
</organism>